<dbReference type="PROSITE" id="PS50928">
    <property type="entry name" value="ABC_TM1"/>
    <property type="match status" value="1"/>
</dbReference>
<name>A0A366XT45_9BACI</name>
<dbReference type="Proteomes" id="UP000253314">
    <property type="component" value="Unassembled WGS sequence"/>
</dbReference>
<evidence type="ECO:0000313" key="13">
    <source>
        <dbReference type="Proteomes" id="UP000253314"/>
    </source>
</evidence>
<evidence type="ECO:0000256" key="2">
    <source>
        <dbReference type="ARBA" id="ARBA00007069"/>
    </source>
</evidence>
<dbReference type="AlphaFoldDB" id="A0A366XT45"/>
<keyword evidence="5 10" id="KW-0500">Molybdenum</keyword>
<keyword evidence="8 9" id="KW-0472">Membrane</keyword>
<evidence type="ECO:0000256" key="6">
    <source>
        <dbReference type="ARBA" id="ARBA00022692"/>
    </source>
</evidence>
<comment type="similarity">
    <text evidence="2 10">Belongs to the binding-protein-dependent transport system permease family. CysTW subfamily.</text>
</comment>
<feature type="transmembrane region" description="Helical" evidence="9">
    <location>
        <begin position="206"/>
        <end position="225"/>
    </location>
</feature>
<feature type="transmembrane region" description="Helical" evidence="9">
    <location>
        <begin position="20"/>
        <end position="42"/>
    </location>
</feature>
<feature type="domain" description="ABC transmembrane type-1" evidence="11">
    <location>
        <begin position="20"/>
        <end position="226"/>
    </location>
</feature>
<evidence type="ECO:0000256" key="1">
    <source>
        <dbReference type="ARBA" id="ARBA00004651"/>
    </source>
</evidence>
<evidence type="ECO:0000256" key="3">
    <source>
        <dbReference type="ARBA" id="ARBA00022448"/>
    </source>
</evidence>
<dbReference type="InterPro" id="IPR000515">
    <property type="entry name" value="MetI-like"/>
</dbReference>
<sequence length="233" mass="26221">MVLKELTKHVFNDPNFWFPIQTSIQVTVTASILSFFAALFTARKMQQTKIRGKLIIDTFLMLPLVLPPSVVGFGLLVLFGRNSVIGKTIELIFQQPLVFTWWAAVLAAVVVSFPLIYMTIKTGFESVDSDLEDAARSMGGNERQVFIYVTIPLAWRSLLTGYVLGFARAIGEFGATLMFAGNIPEKTQTLPTAIYIAVESGRMELAYYWVFSIIFFSFILLAFVYRVKEKEEA</sequence>
<dbReference type="Pfam" id="PF00528">
    <property type="entry name" value="BPD_transp_1"/>
    <property type="match status" value="1"/>
</dbReference>
<evidence type="ECO:0000256" key="10">
    <source>
        <dbReference type="RuleBase" id="RU365097"/>
    </source>
</evidence>
<comment type="function">
    <text evidence="10">Part of the binding-protein-dependent transport system for molybdenum; probably responsible for the translocation of the substrate across the membrane.</text>
</comment>
<dbReference type="PANTHER" id="PTHR30183:SF3">
    <property type="entry name" value="MOLYBDENUM TRANSPORT SYSTEM PERMEASE PROTEIN MODB"/>
    <property type="match status" value="1"/>
</dbReference>
<accession>A0A366XT45</accession>
<evidence type="ECO:0000256" key="5">
    <source>
        <dbReference type="ARBA" id="ARBA00022505"/>
    </source>
</evidence>
<keyword evidence="13" id="KW-1185">Reference proteome</keyword>
<dbReference type="NCBIfam" id="TIGR02141">
    <property type="entry name" value="modB_ABC"/>
    <property type="match status" value="1"/>
</dbReference>
<gene>
    <name evidence="12" type="primary">modB</name>
    <name evidence="12" type="ORF">DS031_11570</name>
</gene>
<dbReference type="CDD" id="cd06261">
    <property type="entry name" value="TM_PBP2"/>
    <property type="match status" value="1"/>
</dbReference>
<dbReference type="OrthoDB" id="9795403at2"/>
<evidence type="ECO:0000256" key="4">
    <source>
        <dbReference type="ARBA" id="ARBA00022475"/>
    </source>
</evidence>
<evidence type="ECO:0000256" key="8">
    <source>
        <dbReference type="ARBA" id="ARBA00023136"/>
    </source>
</evidence>
<keyword evidence="4 10" id="KW-1003">Cell membrane</keyword>
<feature type="transmembrane region" description="Helical" evidence="9">
    <location>
        <begin position="99"/>
        <end position="120"/>
    </location>
</feature>
<evidence type="ECO:0000313" key="12">
    <source>
        <dbReference type="EMBL" id="RBW69550.1"/>
    </source>
</evidence>
<dbReference type="SUPFAM" id="SSF161098">
    <property type="entry name" value="MetI-like"/>
    <property type="match status" value="1"/>
</dbReference>
<proteinExistence type="inferred from homology"/>
<comment type="caution">
    <text evidence="12">The sequence shown here is derived from an EMBL/GenBank/DDBJ whole genome shotgun (WGS) entry which is preliminary data.</text>
</comment>
<evidence type="ECO:0000259" key="11">
    <source>
        <dbReference type="PROSITE" id="PS50928"/>
    </source>
</evidence>
<organism evidence="12 13">
    <name type="scientific">Bacillus taeanensis</name>
    <dbReference type="NCBI Taxonomy" id="273032"/>
    <lineage>
        <taxon>Bacteria</taxon>
        <taxon>Bacillati</taxon>
        <taxon>Bacillota</taxon>
        <taxon>Bacilli</taxon>
        <taxon>Bacillales</taxon>
        <taxon>Bacillaceae</taxon>
        <taxon>Bacillus</taxon>
    </lineage>
</organism>
<dbReference type="InterPro" id="IPR035906">
    <property type="entry name" value="MetI-like_sf"/>
</dbReference>
<dbReference type="GO" id="GO:0015098">
    <property type="term" value="F:molybdate ion transmembrane transporter activity"/>
    <property type="evidence" value="ECO:0007669"/>
    <property type="project" value="UniProtKB-UniRule"/>
</dbReference>
<protein>
    <recommendedName>
        <fullName evidence="10">Molybdenum transport system permease</fullName>
    </recommendedName>
</protein>
<feature type="transmembrane region" description="Helical" evidence="9">
    <location>
        <begin position="54"/>
        <end position="79"/>
    </location>
</feature>
<keyword evidence="6 9" id="KW-0812">Transmembrane</keyword>
<comment type="subcellular location">
    <subcellularLocation>
        <location evidence="1 9">Cell membrane</location>
        <topology evidence="1 9">Multi-pass membrane protein</topology>
    </subcellularLocation>
</comment>
<keyword evidence="7 9" id="KW-1133">Transmembrane helix</keyword>
<dbReference type="Gene3D" id="1.10.3720.10">
    <property type="entry name" value="MetI-like"/>
    <property type="match status" value="1"/>
</dbReference>
<dbReference type="GO" id="GO:0005886">
    <property type="term" value="C:plasma membrane"/>
    <property type="evidence" value="ECO:0007669"/>
    <property type="project" value="UniProtKB-SubCell"/>
</dbReference>
<dbReference type="EMBL" id="QOCW01000010">
    <property type="protein sequence ID" value="RBW69550.1"/>
    <property type="molecule type" value="Genomic_DNA"/>
</dbReference>
<feature type="transmembrane region" description="Helical" evidence="9">
    <location>
        <begin position="145"/>
        <end position="170"/>
    </location>
</feature>
<evidence type="ECO:0000256" key="7">
    <source>
        <dbReference type="ARBA" id="ARBA00022989"/>
    </source>
</evidence>
<keyword evidence="3 9" id="KW-0813">Transport</keyword>
<dbReference type="InterPro" id="IPR011867">
    <property type="entry name" value="ModB_ABC"/>
</dbReference>
<dbReference type="PANTHER" id="PTHR30183">
    <property type="entry name" value="MOLYBDENUM TRANSPORT SYSTEM PERMEASE PROTEIN MODB"/>
    <property type="match status" value="1"/>
</dbReference>
<evidence type="ECO:0000256" key="9">
    <source>
        <dbReference type="RuleBase" id="RU363032"/>
    </source>
</evidence>
<reference evidence="12 13" key="1">
    <citation type="submission" date="2018-07" db="EMBL/GenBank/DDBJ databases">
        <title>Lottiidibacillus patelloidae gen. nov., sp. nov., isolated from the intestinal tract of a marine limpet and the reclassification of B. taeanensis BH030017T, B. algicola KMM 3737T and B. hwajinpoensis SW-72T as genus Lottiidibacillus.</title>
        <authorList>
            <person name="Liu R."/>
            <person name="Huang Z."/>
        </authorList>
    </citation>
    <scope>NUCLEOTIDE SEQUENCE [LARGE SCALE GENOMIC DNA]</scope>
    <source>
        <strain evidence="12 13">BH030017</strain>
    </source>
</reference>